<feature type="compositionally biased region" description="Acidic residues" evidence="2">
    <location>
        <begin position="512"/>
        <end position="537"/>
    </location>
</feature>
<accession>A0A6G1I2X5</accession>
<evidence type="ECO:0000256" key="1">
    <source>
        <dbReference type="SAM" id="Coils"/>
    </source>
</evidence>
<keyword evidence="1" id="KW-0175">Coiled coil</keyword>
<name>A0A6G1I2X5_9PEZI</name>
<feature type="region of interest" description="Disordered" evidence="2">
    <location>
        <begin position="95"/>
        <end position="120"/>
    </location>
</feature>
<sequence length="556" mass="65498">MPNWRKWKEIGQQLEEKRQRMLESLSCEQRNNAKDERQRKYEEKRQRLELQRLEDLVREQNAREVSPTLMAEEREMRLAEYWYRDFLDREYEENGQRLDSQRFESPVQEQRENAREDSRALTDNSLVRDLVKDLCQEFRNRRYEEERQRLDSQRFEDLVQEQSAGEESQPLTDEDEDLVNALAGDLEQMFLNQEHEENIHPLDSQRIEKLLQEQQDRARVDFRTLADDSPVNELAEDLNQDFLSREYEEDRQCLDSPRFEDLAQEQQKEARGESQTSTDGEDPATVLTEALEYAFIHREYDENRYPLFEKLLQEQQERARAESARLLDDYLDIKLQEDLNQEEVQRAEIRYLDQVDVWQRLRDVHALYRARREEAEDKDADPRTWLRPGVNGGEVRVLCFVSDDHLPLAVWIHVDALLADLVDEVKWEVAPRWGAVHPRRIEVFPVSVEWGEEGGHEEAVRQAEEAELLDFEGAVERWARPGHVVLFFRPTGIWPRIEGDGDGDWSEGGGGDGDESEEEDGDGDGSEEEEEDGDWSDVVEQGWREVYDGIARAGAT</sequence>
<dbReference type="Proteomes" id="UP000799640">
    <property type="component" value="Unassembled WGS sequence"/>
</dbReference>
<proteinExistence type="predicted"/>
<keyword evidence="4" id="KW-1185">Reference proteome</keyword>
<feature type="coiled-coil region" evidence="1">
    <location>
        <begin position="31"/>
        <end position="63"/>
    </location>
</feature>
<evidence type="ECO:0000313" key="3">
    <source>
        <dbReference type="EMBL" id="KAF2402612.1"/>
    </source>
</evidence>
<evidence type="ECO:0000313" key="4">
    <source>
        <dbReference type="Proteomes" id="UP000799640"/>
    </source>
</evidence>
<protein>
    <submittedName>
        <fullName evidence="3">Uncharacterized protein</fullName>
    </submittedName>
</protein>
<evidence type="ECO:0000256" key="2">
    <source>
        <dbReference type="SAM" id="MobiDB-lite"/>
    </source>
</evidence>
<reference evidence="3" key="1">
    <citation type="journal article" date="2020" name="Stud. Mycol.">
        <title>101 Dothideomycetes genomes: a test case for predicting lifestyles and emergence of pathogens.</title>
        <authorList>
            <person name="Haridas S."/>
            <person name="Albert R."/>
            <person name="Binder M."/>
            <person name="Bloem J."/>
            <person name="Labutti K."/>
            <person name="Salamov A."/>
            <person name="Andreopoulos B."/>
            <person name="Baker S."/>
            <person name="Barry K."/>
            <person name="Bills G."/>
            <person name="Bluhm B."/>
            <person name="Cannon C."/>
            <person name="Castanera R."/>
            <person name="Culley D."/>
            <person name="Daum C."/>
            <person name="Ezra D."/>
            <person name="Gonzalez J."/>
            <person name="Henrissat B."/>
            <person name="Kuo A."/>
            <person name="Liang C."/>
            <person name="Lipzen A."/>
            <person name="Lutzoni F."/>
            <person name="Magnuson J."/>
            <person name="Mondo S."/>
            <person name="Nolan M."/>
            <person name="Ohm R."/>
            <person name="Pangilinan J."/>
            <person name="Park H.-J."/>
            <person name="Ramirez L."/>
            <person name="Alfaro M."/>
            <person name="Sun H."/>
            <person name="Tritt A."/>
            <person name="Yoshinaga Y."/>
            <person name="Zwiers L.-H."/>
            <person name="Turgeon B."/>
            <person name="Goodwin S."/>
            <person name="Spatafora J."/>
            <person name="Crous P."/>
            <person name="Grigoriev I."/>
        </authorList>
    </citation>
    <scope>NUCLEOTIDE SEQUENCE</scope>
    <source>
        <strain evidence="3">CBS 262.69</strain>
    </source>
</reference>
<feature type="region of interest" description="Disordered" evidence="2">
    <location>
        <begin position="150"/>
        <end position="173"/>
    </location>
</feature>
<feature type="region of interest" description="Disordered" evidence="2">
    <location>
        <begin position="262"/>
        <end position="284"/>
    </location>
</feature>
<feature type="compositionally biased region" description="Polar residues" evidence="2">
    <location>
        <begin position="160"/>
        <end position="171"/>
    </location>
</feature>
<dbReference type="EMBL" id="ML996691">
    <property type="protein sequence ID" value="KAF2402612.1"/>
    <property type="molecule type" value="Genomic_DNA"/>
</dbReference>
<organism evidence="3 4">
    <name type="scientific">Trichodelitschia bisporula</name>
    <dbReference type="NCBI Taxonomy" id="703511"/>
    <lineage>
        <taxon>Eukaryota</taxon>
        <taxon>Fungi</taxon>
        <taxon>Dikarya</taxon>
        <taxon>Ascomycota</taxon>
        <taxon>Pezizomycotina</taxon>
        <taxon>Dothideomycetes</taxon>
        <taxon>Dothideomycetes incertae sedis</taxon>
        <taxon>Phaeotrichales</taxon>
        <taxon>Phaeotrichaceae</taxon>
        <taxon>Trichodelitschia</taxon>
    </lineage>
</organism>
<feature type="compositionally biased region" description="Basic and acidic residues" evidence="2">
    <location>
        <begin position="262"/>
        <end position="272"/>
    </location>
</feature>
<feature type="compositionally biased region" description="Basic and acidic residues" evidence="2">
    <location>
        <begin position="109"/>
        <end position="120"/>
    </location>
</feature>
<dbReference type="AlphaFoldDB" id="A0A6G1I2X5"/>
<feature type="region of interest" description="Disordered" evidence="2">
    <location>
        <begin position="497"/>
        <end position="541"/>
    </location>
</feature>
<gene>
    <name evidence="3" type="ORF">EJ06DRAFT_555215</name>
</gene>